<reference evidence="2 3" key="1">
    <citation type="submission" date="2017-05" db="EMBL/GenBank/DDBJ databases">
        <authorList>
            <person name="Varghese N."/>
            <person name="Submissions S."/>
        </authorList>
    </citation>
    <scope>NUCLEOTIDE SEQUENCE [LARGE SCALE GENOMIC DNA]</scope>
    <source>
        <strain evidence="2 3">DSM 26001</strain>
    </source>
</reference>
<keyword evidence="3" id="KW-1185">Reference proteome</keyword>
<gene>
    <name evidence="2" type="ORF">SAMN06295970_11397</name>
</gene>
<accession>A0ABY1QFD3</accession>
<evidence type="ECO:0000313" key="2">
    <source>
        <dbReference type="EMBL" id="SMP68073.1"/>
    </source>
</evidence>
<evidence type="ECO:0000256" key="1">
    <source>
        <dbReference type="SAM" id="MobiDB-lite"/>
    </source>
</evidence>
<comment type="caution">
    <text evidence="2">The sequence shown here is derived from an EMBL/GenBank/DDBJ whole genome shotgun (WGS) entry which is preliminary data.</text>
</comment>
<organism evidence="2 3">
    <name type="scientific">Noviherbaspirillum suwonense</name>
    <dbReference type="NCBI Taxonomy" id="1224511"/>
    <lineage>
        <taxon>Bacteria</taxon>
        <taxon>Pseudomonadati</taxon>
        <taxon>Pseudomonadota</taxon>
        <taxon>Betaproteobacteria</taxon>
        <taxon>Burkholderiales</taxon>
        <taxon>Oxalobacteraceae</taxon>
        <taxon>Noviherbaspirillum</taxon>
    </lineage>
</organism>
<dbReference type="RefSeq" id="WP_283443447.1">
    <property type="nucleotide sequence ID" value="NZ_FXUL01000013.1"/>
</dbReference>
<feature type="region of interest" description="Disordered" evidence="1">
    <location>
        <begin position="59"/>
        <end position="81"/>
    </location>
</feature>
<protein>
    <submittedName>
        <fullName evidence="2">Uncharacterized protein</fullName>
    </submittedName>
</protein>
<sequence length="81" mass="8959">MSDQNDKEQFAADLEQRFKDVMQWAVTTWPDSEHPVSLADFGDVEKAVKAISQRFLHPSGEALSPSEGGAQFVDVSPAPWP</sequence>
<dbReference type="EMBL" id="FXUL01000013">
    <property type="protein sequence ID" value="SMP68073.1"/>
    <property type="molecule type" value="Genomic_DNA"/>
</dbReference>
<name>A0ABY1QFD3_9BURK</name>
<dbReference type="Proteomes" id="UP001158049">
    <property type="component" value="Unassembled WGS sequence"/>
</dbReference>
<evidence type="ECO:0000313" key="3">
    <source>
        <dbReference type="Proteomes" id="UP001158049"/>
    </source>
</evidence>
<proteinExistence type="predicted"/>